<dbReference type="AlphaFoldDB" id="A0A9N9CPY4"/>
<feature type="region of interest" description="Disordered" evidence="1">
    <location>
        <begin position="123"/>
        <end position="150"/>
    </location>
</feature>
<evidence type="ECO:0000256" key="1">
    <source>
        <dbReference type="SAM" id="MobiDB-lite"/>
    </source>
</evidence>
<sequence length="150" mass="16923">NGEFAINFSSLCNTPSNRFNICWRVISDNDVVCNVPVGFDNPELLQYICNNYIFDYAHVGEAIRLFQDGRRPETQIPNLLKDEKDVSRAEPVNPAALDDDKQDRFMPPFVKDHSLKNSLLKQTNQTIDDPCGSSPEDPSAGCFKHGFADR</sequence>
<dbReference type="OrthoDB" id="2338663at2759"/>
<accession>A0A9N9CPY4</accession>
<evidence type="ECO:0000313" key="2">
    <source>
        <dbReference type="EMBL" id="CAG8607914.1"/>
    </source>
</evidence>
<gene>
    <name evidence="2" type="ORF">POCULU_LOCUS7801</name>
</gene>
<organism evidence="2 3">
    <name type="scientific">Paraglomus occultum</name>
    <dbReference type="NCBI Taxonomy" id="144539"/>
    <lineage>
        <taxon>Eukaryota</taxon>
        <taxon>Fungi</taxon>
        <taxon>Fungi incertae sedis</taxon>
        <taxon>Mucoromycota</taxon>
        <taxon>Glomeromycotina</taxon>
        <taxon>Glomeromycetes</taxon>
        <taxon>Paraglomerales</taxon>
        <taxon>Paraglomeraceae</taxon>
        <taxon>Paraglomus</taxon>
    </lineage>
</organism>
<evidence type="ECO:0000313" key="3">
    <source>
        <dbReference type="Proteomes" id="UP000789572"/>
    </source>
</evidence>
<keyword evidence="3" id="KW-1185">Reference proteome</keyword>
<protein>
    <submittedName>
        <fullName evidence="2">9862_t:CDS:1</fullName>
    </submittedName>
</protein>
<proteinExistence type="predicted"/>
<comment type="caution">
    <text evidence="2">The sequence shown here is derived from an EMBL/GenBank/DDBJ whole genome shotgun (WGS) entry which is preliminary data.</text>
</comment>
<dbReference type="EMBL" id="CAJVPJ010001920">
    <property type="protein sequence ID" value="CAG8607914.1"/>
    <property type="molecule type" value="Genomic_DNA"/>
</dbReference>
<dbReference type="Proteomes" id="UP000789572">
    <property type="component" value="Unassembled WGS sequence"/>
</dbReference>
<feature type="non-terminal residue" evidence="2">
    <location>
        <position position="1"/>
    </location>
</feature>
<name>A0A9N9CPY4_9GLOM</name>
<reference evidence="2" key="1">
    <citation type="submission" date="2021-06" db="EMBL/GenBank/DDBJ databases">
        <authorList>
            <person name="Kallberg Y."/>
            <person name="Tangrot J."/>
            <person name="Rosling A."/>
        </authorList>
    </citation>
    <scope>NUCLEOTIDE SEQUENCE</scope>
    <source>
        <strain evidence="2">IA702</strain>
    </source>
</reference>